<dbReference type="PANTHER" id="PTHR43671:SF98">
    <property type="entry name" value="SERINE_THREONINE-PROTEIN KINASE NEK11"/>
    <property type="match status" value="1"/>
</dbReference>
<evidence type="ECO:0000256" key="3">
    <source>
        <dbReference type="ARBA" id="ARBA00022679"/>
    </source>
</evidence>
<evidence type="ECO:0000256" key="9">
    <source>
        <dbReference type="SAM" id="MobiDB-lite"/>
    </source>
</evidence>
<reference evidence="11 12" key="1">
    <citation type="submission" date="2019-12" db="EMBL/GenBank/DDBJ databases">
        <title>Draft genome sequence of the ascomycete Xylaria multiplex DSM 110363.</title>
        <authorList>
            <person name="Buettner E."/>
            <person name="Kellner H."/>
        </authorList>
    </citation>
    <scope>NUCLEOTIDE SEQUENCE [LARGE SCALE GENOMIC DNA]</scope>
    <source>
        <strain evidence="11 12">DSM 110363</strain>
    </source>
</reference>
<dbReference type="GO" id="GO:0004674">
    <property type="term" value="F:protein serine/threonine kinase activity"/>
    <property type="evidence" value="ECO:0007669"/>
    <property type="project" value="UniProtKB-KW"/>
</dbReference>
<dbReference type="Gene3D" id="1.10.510.10">
    <property type="entry name" value="Transferase(Phosphotransferase) domain 1"/>
    <property type="match status" value="1"/>
</dbReference>
<dbReference type="InterPro" id="IPR011009">
    <property type="entry name" value="Kinase-like_dom_sf"/>
</dbReference>
<evidence type="ECO:0000256" key="4">
    <source>
        <dbReference type="ARBA" id="ARBA00022741"/>
    </source>
</evidence>
<evidence type="ECO:0000256" key="5">
    <source>
        <dbReference type="ARBA" id="ARBA00022777"/>
    </source>
</evidence>
<dbReference type="EMBL" id="WUBL01000012">
    <property type="protein sequence ID" value="KAF2971549.1"/>
    <property type="molecule type" value="Genomic_DNA"/>
</dbReference>
<name>A0A7C8IT15_9PEZI</name>
<keyword evidence="5" id="KW-0418">Kinase</keyword>
<evidence type="ECO:0000259" key="10">
    <source>
        <dbReference type="PROSITE" id="PS50011"/>
    </source>
</evidence>
<comment type="catalytic activity">
    <reaction evidence="8">
        <text>L-seryl-[protein] + ATP = O-phospho-L-seryl-[protein] + ADP + H(+)</text>
        <dbReference type="Rhea" id="RHEA:17989"/>
        <dbReference type="Rhea" id="RHEA-COMP:9863"/>
        <dbReference type="Rhea" id="RHEA-COMP:11604"/>
        <dbReference type="ChEBI" id="CHEBI:15378"/>
        <dbReference type="ChEBI" id="CHEBI:29999"/>
        <dbReference type="ChEBI" id="CHEBI:30616"/>
        <dbReference type="ChEBI" id="CHEBI:83421"/>
        <dbReference type="ChEBI" id="CHEBI:456216"/>
        <dbReference type="EC" id="2.7.11.1"/>
    </reaction>
</comment>
<feature type="compositionally biased region" description="Low complexity" evidence="9">
    <location>
        <begin position="568"/>
        <end position="579"/>
    </location>
</feature>
<evidence type="ECO:0000256" key="8">
    <source>
        <dbReference type="ARBA" id="ARBA00048679"/>
    </source>
</evidence>
<keyword evidence="6" id="KW-0067">ATP-binding</keyword>
<proteinExistence type="predicted"/>
<feature type="region of interest" description="Disordered" evidence="9">
    <location>
        <begin position="545"/>
        <end position="617"/>
    </location>
</feature>
<protein>
    <recommendedName>
        <fullName evidence="1">non-specific serine/threonine protein kinase</fullName>
        <ecNumber evidence="1">2.7.11.1</ecNumber>
    </recommendedName>
</protein>
<sequence length="877" mass="99452">MEPPARDIWQLRRQFKDWVQHNLERGIDGAGKEAHYIPPSKLKEFWTPDRIAMILGPCNKDVDISAILNHFIQVTSILAYIEDDNHHCTRYLECFYKTDIDDNCLPLRATNPGANLRPAPAPFNDDHDGRQAWSCFWDHQWIFLPLHFKPNEAMLDRVHPLRALHPRHIIPITVEDELSQRSGSGVRVLKVKPHTASGLPPESIVLKEYDKGRYYTEFNNERHTYTAIRNLNRISVTGVSEHFLHYHGCFIQGDKCVLLIEYTNQGTLLNFFKNNWYLPRTKEEAQNLWRDLAQLIKGLALLHNGGKHISAIHQDIKPANIFVFKPDPDQYRFSFKLGDFGLCSVTPAAENGNATGDDNGGTRMYSAPELSCIDQGIHMDECVSWQADIWSFGCVLLECGVWMTLHERGRIDFKNERVKEVDRLRQGSLKNAGYAGAFHDGEKVLSSIKNKTEEIQRLESAVAHLVGSMMNFIQKEMLRTDVVERLNAQQLHARFQDAINGPLIPSSPSIYPMPISPFITSTDPTLETAIPRVPQKSTTWNKDRIANEGTTTRAFLQPAKLAQSSTFSSREVSQSSGSSPNEPIVSGVWQPSTKPRASFSKPSRVPGSRQSSLIGPGTDVVDEKEELYDVKSVLEWIPKYKAHRAHMPGWLEQSREQLSGRDQCLIFDNSESMSPHWDDVKNTANALTYILKTVDPDGLEIHMASSRKPLKCKDRGALFDRSGYFYQNQPRQGLKTCPMETVLSDILEAAMEKALTPTSRLGRRISREIRGISVYVFTNGIWESPQRRDGSYEEAGGVENAIKTAVNRLQRANKMRTFLSIQFISFGDDREGLRRMRWLDDDIKAKTGGWDIVDTTHYTGSVKKMIIGATSEAMDNK</sequence>
<dbReference type="Pfam" id="PF00069">
    <property type="entry name" value="Pkinase"/>
    <property type="match status" value="1"/>
</dbReference>
<dbReference type="CDD" id="cd00180">
    <property type="entry name" value="PKc"/>
    <property type="match status" value="1"/>
</dbReference>
<comment type="catalytic activity">
    <reaction evidence="7">
        <text>L-threonyl-[protein] + ATP = O-phospho-L-threonyl-[protein] + ADP + H(+)</text>
        <dbReference type="Rhea" id="RHEA:46608"/>
        <dbReference type="Rhea" id="RHEA-COMP:11060"/>
        <dbReference type="Rhea" id="RHEA-COMP:11605"/>
        <dbReference type="ChEBI" id="CHEBI:15378"/>
        <dbReference type="ChEBI" id="CHEBI:30013"/>
        <dbReference type="ChEBI" id="CHEBI:30616"/>
        <dbReference type="ChEBI" id="CHEBI:61977"/>
        <dbReference type="ChEBI" id="CHEBI:456216"/>
        <dbReference type="EC" id="2.7.11.1"/>
    </reaction>
</comment>
<evidence type="ECO:0000313" key="11">
    <source>
        <dbReference type="EMBL" id="KAF2971549.1"/>
    </source>
</evidence>
<keyword evidence="12" id="KW-1185">Reference proteome</keyword>
<evidence type="ECO:0000313" key="12">
    <source>
        <dbReference type="Proteomes" id="UP000481858"/>
    </source>
</evidence>
<evidence type="ECO:0000256" key="6">
    <source>
        <dbReference type="ARBA" id="ARBA00022840"/>
    </source>
</evidence>
<dbReference type="EC" id="2.7.11.1" evidence="1"/>
<accession>A0A7C8IT15</accession>
<keyword evidence="2" id="KW-0723">Serine/threonine-protein kinase</keyword>
<gene>
    <name evidence="11" type="ORF">GQX73_g1986</name>
</gene>
<dbReference type="SUPFAM" id="SSF56112">
    <property type="entry name" value="Protein kinase-like (PK-like)"/>
    <property type="match status" value="1"/>
</dbReference>
<dbReference type="InterPro" id="IPR050660">
    <property type="entry name" value="NEK_Ser/Thr_kinase"/>
</dbReference>
<feature type="domain" description="Protein kinase" evidence="10">
    <location>
        <begin position="174"/>
        <end position="495"/>
    </location>
</feature>
<comment type="caution">
    <text evidence="11">The sequence shown here is derived from an EMBL/GenBank/DDBJ whole genome shotgun (WGS) entry which is preliminary data.</text>
</comment>
<dbReference type="OrthoDB" id="9992527at2759"/>
<dbReference type="GO" id="GO:0005524">
    <property type="term" value="F:ATP binding"/>
    <property type="evidence" value="ECO:0007669"/>
    <property type="project" value="UniProtKB-KW"/>
</dbReference>
<evidence type="ECO:0000256" key="7">
    <source>
        <dbReference type="ARBA" id="ARBA00047899"/>
    </source>
</evidence>
<dbReference type="PANTHER" id="PTHR43671">
    <property type="entry name" value="SERINE/THREONINE-PROTEIN KINASE NEK"/>
    <property type="match status" value="1"/>
</dbReference>
<keyword evidence="4" id="KW-0547">Nucleotide-binding</keyword>
<evidence type="ECO:0000256" key="1">
    <source>
        <dbReference type="ARBA" id="ARBA00012513"/>
    </source>
</evidence>
<dbReference type="SMART" id="SM00220">
    <property type="entry name" value="S_TKc"/>
    <property type="match status" value="1"/>
</dbReference>
<dbReference type="Proteomes" id="UP000481858">
    <property type="component" value="Unassembled WGS sequence"/>
</dbReference>
<dbReference type="AlphaFoldDB" id="A0A7C8IT15"/>
<evidence type="ECO:0000256" key="2">
    <source>
        <dbReference type="ARBA" id="ARBA00022527"/>
    </source>
</evidence>
<organism evidence="11 12">
    <name type="scientific">Xylaria multiplex</name>
    <dbReference type="NCBI Taxonomy" id="323545"/>
    <lineage>
        <taxon>Eukaryota</taxon>
        <taxon>Fungi</taxon>
        <taxon>Dikarya</taxon>
        <taxon>Ascomycota</taxon>
        <taxon>Pezizomycotina</taxon>
        <taxon>Sordariomycetes</taxon>
        <taxon>Xylariomycetidae</taxon>
        <taxon>Xylariales</taxon>
        <taxon>Xylariaceae</taxon>
        <taxon>Xylaria</taxon>
    </lineage>
</organism>
<dbReference type="PROSITE" id="PS50011">
    <property type="entry name" value="PROTEIN_KINASE_DOM"/>
    <property type="match status" value="1"/>
</dbReference>
<keyword evidence="3" id="KW-0808">Transferase</keyword>
<dbReference type="InParanoid" id="A0A7C8IT15"/>
<dbReference type="InterPro" id="IPR000719">
    <property type="entry name" value="Prot_kinase_dom"/>
</dbReference>